<feature type="transmembrane region" description="Helical" evidence="15">
    <location>
        <begin position="803"/>
        <end position="827"/>
    </location>
</feature>
<dbReference type="GO" id="GO:0016020">
    <property type="term" value="C:membrane"/>
    <property type="evidence" value="ECO:0007669"/>
    <property type="project" value="UniProtKB-SubCell"/>
</dbReference>
<evidence type="ECO:0000256" key="3">
    <source>
        <dbReference type="ARBA" id="ARBA00022448"/>
    </source>
</evidence>
<keyword evidence="9 13" id="KW-0675">Receptor</keyword>
<keyword evidence="3 13" id="KW-0813">Transport</keyword>
<keyword evidence="10" id="KW-0325">Glycoprotein</keyword>
<dbReference type="SUPFAM" id="SSF53822">
    <property type="entry name" value="Periplasmic binding protein-like I"/>
    <property type="match status" value="1"/>
</dbReference>
<organism evidence="17">
    <name type="scientific">Aegilops tauschii</name>
    <name type="common">Tausch's goatgrass</name>
    <name type="synonym">Aegilops squarrosa</name>
    <dbReference type="NCBI Taxonomy" id="37682"/>
    <lineage>
        <taxon>Eukaryota</taxon>
        <taxon>Viridiplantae</taxon>
        <taxon>Streptophyta</taxon>
        <taxon>Embryophyta</taxon>
        <taxon>Tracheophyta</taxon>
        <taxon>Spermatophyta</taxon>
        <taxon>Magnoliopsida</taxon>
        <taxon>Liliopsida</taxon>
        <taxon>Poales</taxon>
        <taxon>Poaceae</taxon>
        <taxon>BOP clade</taxon>
        <taxon>Pooideae</taxon>
        <taxon>Triticodae</taxon>
        <taxon>Triticeae</taxon>
        <taxon>Triticinae</taxon>
        <taxon>Aegilops</taxon>
    </lineage>
</organism>
<comment type="similarity">
    <text evidence="2 13">Belongs to the glutamate-gated ion channel (TC 1.A.10.1) family.</text>
</comment>
<evidence type="ECO:0000256" key="9">
    <source>
        <dbReference type="ARBA" id="ARBA00023170"/>
    </source>
</evidence>
<dbReference type="FunFam" id="3.40.50.2300:FF:000188">
    <property type="entry name" value="Glutamate receptor"/>
    <property type="match status" value="1"/>
</dbReference>
<dbReference type="Pfam" id="PF01094">
    <property type="entry name" value="ANF_receptor"/>
    <property type="match status" value="1"/>
</dbReference>
<evidence type="ECO:0000256" key="4">
    <source>
        <dbReference type="ARBA" id="ARBA00022692"/>
    </source>
</evidence>
<dbReference type="InterPro" id="IPR001320">
    <property type="entry name" value="Iontro_rcpt_C"/>
</dbReference>
<keyword evidence="4 15" id="KW-0812">Transmembrane</keyword>
<feature type="transmembrane region" description="Helical" evidence="15">
    <location>
        <begin position="622"/>
        <end position="640"/>
    </location>
</feature>
<dbReference type="InterPro" id="IPR017103">
    <property type="entry name" value="Iontropic_Glu_rcpt_pln"/>
</dbReference>
<dbReference type="PANTHER" id="PTHR18966">
    <property type="entry name" value="IONOTROPIC GLUTAMATE RECEPTOR"/>
    <property type="match status" value="1"/>
</dbReference>
<comment type="function">
    <text evidence="13">Glutamate-gated receptor that probably acts as non-selective cation channel.</text>
</comment>
<protein>
    <recommendedName>
        <fullName evidence="13">Glutamate receptor</fullName>
    </recommendedName>
</protein>
<feature type="compositionally biased region" description="Polar residues" evidence="14">
    <location>
        <begin position="869"/>
        <end position="880"/>
    </location>
</feature>
<dbReference type="SMART" id="SM00079">
    <property type="entry name" value="PBPe"/>
    <property type="match status" value="1"/>
</dbReference>
<evidence type="ECO:0000256" key="6">
    <source>
        <dbReference type="ARBA" id="ARBA00022989"/>
    </source>
</evidence>
<dbReference type="AlphaFoldDB" id="M8BVU9"/>
<evidence type="ECO:0000256" key="8">
    <source>
        <dbReference type="ARBA" id="ARBA00023136"/>
    </source>
</evidence>
<proteinExistence type="inferred from homology"/>
<comment type="subcellular location">
    <subcellularLocation>
        <location evidence="1">Membrane</location>
        <topology evidence="1">Multi-pass membrane protein</topology>
    </subcellularLocation>
</comment>
<dbReference type="EnsemblPlants" id="EMT10919">
    <property type="protein sequence ID" value="EMT10919"/>
    <property type="gene ID" value="F775_33153"/>
</dbReference>
<dbReference type="InterPro" id="IPR001828">
    <property type="entry name" value="ANF_lig-bd_rcpt"/>
</dbReference>
<keyword evidence="11 13" id="KW-1071">Ligand-gated ion channel</keyword>
<dbReference type="InterPro" id="IPR015683">
    <property type="entry name" value="Ionotropic_Glu_rcpt"/>
</dbReference>
<dbReference type="InterPro" id="IPR028082">
    <property type="entry name" value="Peripla_BP_I"/>
</dbReference>
<dbReference type="CDD" id="cd13686">
    <property type="entry name" value="GluR_Plant"/>
    <property type="match status" value="1"/>
</dbReference>
<evidence type="ECO:0000256" key="13">
    <source>
        <dbReference type="PIRNR" id="PIRNR037090"/>
    </source>
</evidence>
<dbReference type="FunFam" id="1.10.287.70:FF:000163">
    <property type="entry name" value="Glutamate receptor"/>
    <property type="match status" value="1"/>
</dbReference>
<feature type="domain" description="Ionotropic glutamate receptor C-terminal" evidence="16">
    <location>
        <begin position="438"/>
        <end position="782"/>
    </location>
</feature>
<evidence type="ECO:0000256" key="15">
    <source>
        <dbReference type="SAM" id="Phobius"/>
    </source>
</evidence>
<dbReference type="Gene3D" id="1.10.287.70">
    <property type="match status" value="1"/>
</dbReference>
<keyword evidence="6 15" id="KW-1133">Transmembrane helix</keyword>
<dbReference type="Gene3D" id="3.40.190.10">
    <property type="entry name" value="Periplasmic binding protein-like II"/>
    <property type="match status" value="1"/>
</dbReference>
<evidence type="ECO:0000256" key="2">
    <source>
        <dbReference type="ARBA" id="ARBA00008685"/>
    </source>
</evidence>
<keyword evidence="8 13" id="KW-0472">Membrane</keyword>
<evidence type="ECO:0000313" key="17">
    <source>
        <dbReference type="EnsemblPlants" id="EMT10919"/>
    </source>
</evidence>
<dbReference type="FunFam" id="3.40.190.10:FF:000217">
    <property type="entry name" value="Glutamate receptor"/>
    <property type="match status" value="1"/>
</dbReference>
<feature type="transmembrane region" description="Helical" evidence="15">
    <location>
        <begin position="592"/>
        <end position="610"/>
    </location>
</feature>
<dbReference type="Pfam" id="PF00060">
    <property type="entry name" value="Lig_chan"/>
    <property type="match status" value="1"/>
</dbReference>
<dbReference type="FunFam" id="3.40.190.10:FF:000054">
    <property type="entry name" value="Glutamate receptor"/>
    <property type="match status" value="1"/>
</dbReference>
<evidence type="ECO:0000259" key="16">
    <source>
        <dbReference type="SMART" id="SM00079"/>
    </source>
</evidence>
<evidence type="ECO:0000256" key="10">
    <source>
        <dbReference type="ARBA" id="ARBA00023180"/>
    </source>
</evidence>
<feature type="region of interest" description="Disordered" evidence="14">
    <location>
        <begin position="867"/>
        <end position="890"/>
    </location>
</feature>
<accession>M8BVU9</accession>
<dbReference type="SUPFAM" id="SSF53850">
    <property type="entry name" value="Periplasmic binding protein-like II"/>
    <property type="match status" value="1"/>
</dbReference>
<dbReference type="PIRSF" id="PIRSF037090">
    <property type="entry name" value="Iontro_Glu-like_rcpt_pln"/>
    <property type="match status" value="1"/>
</dbReference>
<keyword evidence="7 13" id="KW-0406">Ion transport</keyword>
<keyword evidence="5" id="KW-0732">Signal</keyword>
<name>M8BVU9_AEGTA</name>
<evidence type="ECO:0000256" key="14">
    <source>
        <dbReference type="SAM" id="MobiDB-lite"/>
    </source>
</evidence>
<sequence length="890" mass="98947">MGPQREKRRHEYIGKAESGVTWSQGRCGSDIANDGELEIDEIDKSVNVKNKREERTYLPLRRFRALTFSAAGVTGLGASLINIDLTNLCAVHLLAADDLIRTDRVQAIIGPQTSAESEFIAYLGNHTHTPILSLAPTSAALTPFHLQIAPNESFQVAPVAAILDMFTWRTTTVVYEDSPYGARILAALFSALQGYNIRVMDSIALPVGVTDDYLDKVLYNLKETPTRVFIVHMHPDLAARVFYQATIAGMMSDGYIWIATSTIGSVVESLSADKIDHMQGVVTFRPYVQATGHIMNFTARFKSRFLLDNPGIHNVHNPSTQLLWAYDTAWALAKAVHIARMSSSTPWRMLLGAVLNTAFDGLSGRFGLVNGQLQLSTHEVINIVSKGARKVGFWMPESGILKSLETNSAKGLKQVLWPGHLAIAPKGWDVSSNRRPLRMVVPEKQGFNQFVEVTYSPATNSSTVRGYCIDIFDMVMKNLPYPVAYQYVPVSDSSRNYDNLLSLVHEKKADGMVGDTTITMRRMNVVSFTKPFTDTGLSMVVGVKKETDGGMWIFLQPLTTTLWITSLAFFCFTGFVVWVVEHRINPEFRGTPCQQFGTVFYFAFSTLVFSHKEKLESNLSRFMVIIWLFLVLILASSYTANLTSVLTVQRLQPTVTSVQDLLRNGDYVGYHNGSIVPYWLEKMGFRKEILLAYSTVEEYSDALRRGSGNGGVSAIFDEIPYLKAFLSKYCEGYTMIGPTYRLGGFAFAFPIGTPIVHDVSQAILSPAVQEEMERIEKKWFGDPGACQSKSNSIGSSSLGFSSFGGLFLVSGTVSGLVLLIQLAIFVYQEHGKLWDTSLHKWFQCLDFVVGAKDWRLPIFNGPRIRNDDSVNQPHEATTEASAMHDFTSEL</sequence>
<dbReference type="InterPro" id="IPR019594">
    <property type="entry name" value="Glu/Gly-bd"/>
</dbReference>
<dbReference type="Gene3D" id="3.40.50.2300">
    <property type="match status" value="2"/>
</dbReference>
<keyword evidence="12 13" id="KW-0407">Ion channel</keyword>
<evidence type="ECO:0000256" key="11">
    <source>
        <dbReference type="ARBA" id="ARBA00023286"/>
    </source>
</evidence>
<dbReference type="Pfam" id="PF10613">
    <property type="entry name" value="Lig_chan-Glu_bd"/>
    <property type="match status" value="1"/>
</dbReference>
<evidence type="ECO:0000256" key="5">
    <source>
        <dbReference type="ARBA" id="ARBA00022729"/>
    </source>
</evidence>
<reference evidence="17" key="1">
    <citation type="submission" date="2015-06" db="UniProtKB">
        <authorList>
            <consortium name="EnsemblPlants"/>
        </authorList>
    </citation>
    <scope>IDENTIFICATION</scope>
</reference>
<dbReference type="GO" id="GO:0015276">
    <property type="term" value="F:ligand-gated monoatomic ion channel activity"/>
    <property type="evidence" value="ECO:0007669"/>
    <property type="project" value="InterPro"/>
</dbReference>
<evidence type="ECO:0000256" key="1">
    <source>
        <dbReference type="ARBA" id="ARBA00004141"/>
    </source>
</evidence>
<evidence type="ECO:0000256" key="7">
    <source>
        <dbReference type="ARBA" id="ARBA00023065"/>
    </source>
</evidence>
<feature type="transmembrane region" description="Helical" evidence="15">
    <location>
        <begin position="561"/>
        <end position="580"/>
    </location>
</feature>
<evidence type="ECO:0000256" key="12">
    <source>
        <dbReference type="ARBA" id="ARBA00023303"/>
    </source>
</evidence>